<evidence type="ECO:0000259" key="2">
    <source>
        <dbReference type="Pfam" id="PF08241"/>
    </source>
</evidence>
<dbReference type="InterPro" id="IPR013216">
    <property type="entry name" value="Methyltransf_11"/>
</dbReference>
<keyword evidence="3" id="KW-0489">Methyltransferase</keyword>
<dbReference type="EMBL" id="FTOA01000007">
    <property type="protein sequence ID" value="SIT10991.1"/>
    <property type="molecule type" value="Genomic_DNA"/>
</dbReference>
<proteinExistence type="predicted"/>
<dbReference type="Gene3D" id="3.40.50.150">
    <property type="entry name" value="Vaccinia Virus protein VP39"/>
    <property type="match status" value="1"/>
</dbReference>
<feature type="domain" description="Methyltransferase type 11" evidence="2">
    <location>
        <begin position="84"/>
        <end position="129"/>
    </location>
</feature>
<dbReference type="STRING" id="80876.SAMN05421779_10729"/>
<feature type="compositionally biased region" description="Basic and acidic residues" evidence="1">
    <location>
        <begin position="257"/>
        <end position="266"/>
    </location>
</feature>
<dbReference type="SUPFAM" id="SSF53335">
    <property type="entry name" value="S-adenosyl-L-methionine-dependent methyltransferases"/>
    <property type="match status" value="1"/>
</dbReference>
<dbReference type="RefSeq" id="WP_076401641.1">
    <property type="nucleotide sequence ID" value="NZ_FTOA01000007.1"/>
</dbReference>
<name>A0A1N7PK76_9PROT</name>
<feature type="region of interest" description="Disordered" evidence="1">
    <location>
        <begin position="243"/>
        <end position="266"/>
    </location>
</feature>
<sequence>MWLDVVDLRDFYDSPLGQVARRLLRRRIRLVWPNTSGLRVLGIGFATPYLRPFREEAERVAAVMPASQGALPWPADGPGLVTLCEDEALPFPDRSFDRILLVHALENTEHSRLLMREVWRVLTDGGRVMVITPNRQGLWARLERTPFASGQPYSSQQLSALLRDTMFTPLSVHRALFCPPVSSRLMRAWAGAIEEIGWRWFPGFSGVVLVEAAKQIYAAPTNGAVVRQSGYLALPDRLRTYGNRFTPVEPPSPTPPPDHERANPSA</sequence>
<evidence type="ECO:0000256" key="1">
    <source>
        <dbReference type="SAM" id="MobiDB-lite"/>
    </source>
</evidence>
<gene>
    <name evidence="3" type="ORF">SAMN05421779_10729</name>
</gene>
<keyword evidence="4" id="KW-1185">Reference proteome</keyword>
<reference evidence="3 4" key="1">
    <citation type="submission" date="2017-01" db="EMBL/GenBank/DDBJ databases">
        <authorList>
            <person name="Mah S.A."/>
            <person name="Swanson W.J."/>
            <person name="Moy G.W."/>
            <person name="Vacquier V.D."/>
        </authorList>
    </citation>
    <scope>NUCLEOTIDE SEQUENCE [LARGE SCALE GENOMIC DNA]</scope>
    <source>
        <strain evidence="3 4">DSM 11589</strain>
    </source>
</reference>
<keyword evidence="3" id="KW-0808">Transferase</keyword>
<dbReference type="InterPro" id="IPR029063">
    <property type="entry name" value="SAM-dependent_MTases_sf"/>
</dbReference>
<dbReference type="Pfam" id="PF08241">
    <property type="entry name" value="Methyltransf_11"/>
    <property type="match status" value="1"/>
</dbReference>
<protein>
    <submittedName>
        <fullName evidence="3">Methyltransferase domain-containing protein</fullName>
    </submittedName>
</protein>
<dbReference type="GO" id="GO:0032259">
    <property type="term" value="P:methylation"/>
    <property type="evidence" value="ECO:0007669"/>
    <property type="project" value="UniProtKB-KW"/>
</dbReference>
<dbReference type="CDD" id="cd02440">
    <property type="entry name" value="AdoMet_MTases"/>
    <property type="match status" value="1"/>
</dbReference>
<evidence type="ECO:0000313" key="3">
    <source>
        <dbReference type="EMBL" id="SIT10991.1"/>
    </source>
</evidence>
<accession>A0A1N7PK76</accession>
<dbReference type="AlphaFoldDB" id="A0A1N7PK76"/>
<dbReference type="GO" id="GO:0008757">
    <property type="term" value="F:S-adenosylmethionine-dependent methyltransferase activity"/>
    <property type="evidence" value="ECO:0007669"/>
    <property type="project" value="InterPro"/>
</dbReference>
<dbReference type="OrthoDB" id="9800231at2"/>
<dbReference type="Proteomes" id="UP000185678">
    <property type="component" value="Unassembled WGS sequence"/>
</dbReference>
<organism evidence="3 4">
    <name type="scientific">Insolitispirillum peregrinum</name>
    <dbReference type="NCBI Taxonomy" id="80876"/>
    <lineage>
        <taxon>Bacteria</taxon>
        <taxon>Pseudomonadati</taxon>
        <taxon>Pseudomonadota</taxon>
        <taxon>Alphaproteobacteria</taxon>
        <taxon>Rhodospirillales</taxon>
        <taxon>Novispirillaceae</taxon>
        <taxon>Insolitispirillum</taxon>
    </lineage>
</organism>
<evidence type="ECO:0000313" key="4">
    <source>
        <dbReference type="Proteomes" id="UP000185678"/>
    </source>
</evidence>